<keyword evidence="1" id="KW-0472">Membrane</keyword>
<keyword evidence="1" id="KW-1133">Transmembrane helix</keyword>
<feature type="transmembrane region" description="Helical" evidence="1">
    <location>
        <begin position="6"/>
        <end position="25"/>
    </location>
</feature>
<evidence type="ECO:0000256" key="1">
    <source>
        <dbReference type="SAM" id="Phobius"/>
    </source>
</evidence>
<keyword evidence="3" id="KW-1185">Reference proteome</keyword>
<feature type="transmembrane region" description="Helical" evidence="1">
    <location>
        <begin position="32"/>
        <end position="53"/>
    </location>
</feature>
<organism evidence="2 3">
    <name type="scientific">Candidatus Enterococcus murrayae</name>
    <dbReference type="NCBI Taxonomy" id="2815321"/>
    <lineage>
        <taxon>Bacteria</taxon>
        <taxon>Bacillati</taxon>
        <taxon>Bacillota</taxon>
        <taxon>Bacilli</taxon>
        <taxon>Lactobacillales</taxon>
        <taxon>Enterococcaceae</taxon>
        <taxon>Enterococcus</taxon>
    </lineage>
</organism>
<accession>A0ABS3HMB3</accession>
<comment type="caution">
    <text evidence="2">The sequence shown here is derived from an EMBL/GenBank/DDBJ whole genome shotgun (WGS) entry which is preliminary data.</text>
</comment>
<keyword evidence="1" id="KW-0812">Transmembrane</keyword>
<reference evidence="2 3" key="1">
    <citation type="submission" date="2021-03" db="EMBL/GenBank/DDBJ databases">
        <title>Enterococcal diversity collection.</title>
        <authorList>
            <person name="Gilmore M.S."/>
            <person name="Schwartzman J."/>
            <person name="Van Tyne D."/>
            <person name="Martin M."/>
            <person name="Earl A.M."/>
            <person name="Manson A.L."/>
            <person name="Straub T."/>
            <person name="Salamzade R."/>
            <person name="Saavedra J."/>
            <person name="Lebreton F."/>
            <person name="Prichula J."/>
            <person name="Schaufler K."/>
            <person name="Gaca A."/>
            <person name="Sgardioli B."/>
            <person name="Wagenaar J."/>
            <person name="Strong T."/>
        </authorList>
    </citation>
    <scope>NUCLEOTIDE SEQUENCE [LARGE SCALE GENOMIC DNA]</scope>
    <source>
        <strain evidence="2 3">MJM16</strain>
    </source>
</reference>
<protein>
    <submittedName>
        <fullName evidence="2">Uncharacterized protein</fullName>
    </submittedName>
</protein>
<evidence type="ECO:0000313" key="2">
    <source>
        <dbReference type="EMBL" id="MBO0453738.1"/>
    </source>
</evidence>
<evidence type="ECO:0000313" key="3">
    <source>
        <dbReference type="Proteomes" id="UP000664495"/>
    </source>
</evidence>
<feature type="transmembrane region" description="Helical" evidence="1">
    <location>
        <begin position="59"/>
        <end position="76"/>
    </location>
</feature>
<gene>
    <name evidence="2" type="ORF">JZO85_15865</name>
</gene>
<sequence>MITKDVVAFIICALFGILGAFKLALFDKRPSLPDMLTVLAFSGGSLVFFYYYFEGFESPFVQVAYFTIIIGTAILMSKFKTKWTN</sequence>
<dbReference type="RefSeq" id="WP_207109498.1">
    <property type="nucleotide sequence ID" value="NZ_JAFLVR010000038.1"/>
</dbReference>
<name>A0ABS3HMB3_9ENTE</name>
<proteinExistence type="predicted"/>
<dbReference type="EMBL" id="JAFLVR010000038">
    <property type="protein sequence ID" value="MBO0453738.1"/>
    <property type="molecule type" value="Genomic_DNA"/>
</dbReference>
<dbReference type="Proteomes" id="UP000664495">
    <property type="component" value="Unassembled WGS sequence"/>
</dbReference>